<dbReference type="Proteomes" id="UP000199614">
    <property type="component" value="Unassembled WGS sequence"/>
</dbReference>
<gene>
    <name evidence="1" type="ORF">SAMN05216207_10259</name>
</gene>
<evidence type="ECO:0000313" key="1">
    <source>
        <dbReference type="EMBL" id="SFN93845.1"/>
    </source>
</evidence>
<accession>A0A1I5D3Q3</accession>
<proteinExistence type="predicted"/>
<organism evidence="1 2">
    <name type="scientific">Pseudonocardia ammonioxydans</name>
    <dbReference type="NCBI Taxonomy" id="260086"/>
    <lineage>
        <taxon>Bacteria</taxon>
        <taxon>Bacillati</taxon>
        <taxon>Actinomycetota</taxon>
        <taxon>Actinomycetes</taxon>
        <taxon>Pseudonocardiales</taxon>
        <taxon>Pseudonocardiaceae</taxon>
        <taxon>Pseudonocardia</taxon>
    </lineage>
</organism>
<protein>
    <submittedName>
        <fullName evidence="1">Long-chain acyl-CoA synthetase</fullName>
    </submittedName>
</protein>
<dbReference type="AlphaFoldDB" id="A0A1I5D3Q3"/>
<sequence length="38" mass="4489">MLPVDLTEQGGHLTPSLKMKRSVIMEDFVDQVERIYRR</sequence>
<evidence type="ECO:0000313" key="2">
    <source>
        <dbReference type="Proteomes" id="UP000199614"/>
    </source>
</evidence>
<reference evidence="1 2" key="1">
    <citation type="submission" date="2016-10" db="EMBL/GenBank/DDBJ databases">
        <authorList>
            <person name="de Groot N.N."/>
        </authorList>
    </citation>
    <scope>NUCLEOTIDE SEQUENCE [LARGE SCALE GENOMIC DNA]</scope>
    <source>
        <strain evidence="1 2">CGMCC 4.1877</strain>
    </source>
</reference>
<dbReference type="STRING" id="260086.SAMN05216207_10259"/>
<name>A0A1I5D3Q3_PSUAM</name>
<dbReference type="EMBL" id="FOUY01000025">
    <property type="protein sequence ID" value="SFN93845.1"/>
    <property type="molecule type" value="Genomic_DNA"/>
</dbReference>
<keyword evidence="2" id="KW-1185">Reference proteome</keyword>